<accession>A0ACB8RGP4</accession>
<proteinExistence type="predicted"/>
<sequence length="155" mass="17675">MAAEIYDQTIPWNPETYDETIPLPRGISNWVPMSGSYVVFRLNPVATLEALRDPIATEQAHSLPKRRYVGTILEVSTSCRHPESRSRLYYDCDLFLLSQGLPKALPMEGIDEIMCIPIHPANHPKGRESISPTPPLPWDDLYHHTTLHFDVRVRS</sequence>
<reference evidence="1" key="1">
    <citation type="submission" date="2021-02" db="EMBL/GenBank/DDBJ databases">
        <authorList>
            <consortium name="DOE Joint Genome Institute"/>
            <person name="Ahrendt S."/>
            <person name="Looney B.P."/>
            <person name="Miyauchi S."/>
            <person name="Morin E."/>
            <person name="Drula E."/>
            <person name="Courty P.E."/>
            <person name="Chicoki N."/>
            <person name="Fauchery L."/>
            <person name="Kohler A."/>
            <person name="Kuo A."/>
            <person name="Labutti K."/>
            <person name="Pangilinan J."/>
            <person name="Lipzen A."/>
            <person name="Riley R."/>
            <person name="Andreopoulos W."/>
            <person name="He G."/>
            <person name="Johnson J."/>
            <person name="Barry K.W."/>
            <person name="Grigoriev I.V."/>
            <person name="Nagy L."/>
            <person name="Hibbett D."/>
            <person name="Henrissat B."/>
            <person name="Matheny P.B."/>
            <person name="Labbe J."/>
            <person name="Martin F."/>
        </authorList>
    </citation>
    <scope>NUCLEOTIDE SEQUENCE</scope>
    <source>
        <strain evidence="1">FP105234-sp</strain>
    </source>
</reference>
<feature type="non-terminal residue" evidence="1">
    <location>
        <position position="155"/>
    </location>
</feature>
<evidence type="ECO:0000313" key="1">
    <source>
        <dbReference type="EMBL" id="KAI0043079.1"/>
    </source>
</evidence>
<comment type="caution">
    <text evidence="1">The sequence shown here is derived from an EMBL/GenBank/DDBJ whole genome shotgun (WGS) entry which is preliminary data.</text>
</comment>
<evidence type="ECO:0000313" key="2">
    <source>
        <dbReference type="Proteomes" id="UP000814033"/>
    </source>
</evidence>
<protein>
    <submittedName>
        <fullName evidence="1">Uncharacterized protein</fullName>
    </submittedName>
</protein>
<gene>
    <name evidence="1" type="ORF">FA95DRAFT_1499170</name>
</gene>
<keyword evidence="2" id="KW-1185">Reference proteome</keyword>
<name>A0ACB8RGP4_9AGAM</name>
<dbReference type="Proteomes" id="UP000814033">
    <property type="component" value="Unassembled WGS sequence"/>
</dbReference>
<organism evidence="1 2">
    <name type="scientific">Auriscalpium vulgare</name>
    <dbReference type="NCBI Taxonomy" id="40419"/>
    <lineage>
        <taxon>Eukaryota</taxon>
        <taxon>Fungi</taxon>
        <taxon>Dikarya</taxon>
        <taxon>Basidiomycota</taxon>
        <taxon>Agaricomycotina</taxon>
        <taxon>Agaricomycetes</taxon>
        <taxon>Russulales</taxon>
        <taxon>Auriscalpiaceae</taxon>
        <taxon>Auriscalpium</taxon>
    </lineage>
</organism>
<dbReference type="EMBL" id="MU276034">
    <property type="protein sequence ID" value="KAI0043079.1"/>
    <property type="molecule type" value="Genomic_DNA"/>
</dbReference>
<reference evidence="1" key="2">
    <citation type="journal article" date="2022" name="New Phytol.">
        <title>Evolutionary transition to the ectomycorrhizal habit in the genomes of a hyperdiverse lineage of mushroom-forming fungi.</title>
        <authorList>
            <person name="Looney B."/>
            <person name="Miyauchi S."/>
            <person name="Morin E."/>
            <person name="Drula E."/>
            <person name="Courty P.E."/>
            <person name="Kohler A."/>
            <person name="Kuo A."/>
            <person name="LaButti K."/>
            <person name="Pangilinan J."/>
            <person name="Lipzen A."/>
            <person name="Riley R."/>
            <person name="Andreopoulos W."/>
            <person name="He G."/>
            <person name="Johnson J."/>
            <person name="Nolan M."/>
            <person name="Tritt A."/>
            <person name="Barry K.W."/>
            <person name="Grigoriev I.V."/>
            <person name="Nagy L.G."/>
            <person name="Hibbett D."/>
            <person name="Henrissat B."/>
            <person name="Matheny P.B."/>
            <person name="Labbe J."/>
            <person name="Martin F.M."/>
        </authorList>
    </citation>
    <scope>NUCLEOTIDE SEQUENCE</scope>
    <source>
        <strain evidence="1">FP105234-sp</strain>
    </source>
</reference>